<dbReference type="InterPro" id="IPR044861">
    <property type="entry name" value="IPNS-like_FE2OG_OXY"/>
</dbReference>
<dbReference type="FunFam" id="2.60.120.330:FF:000030">
    <property type="entry name" value="Thymine dioxygenase"/>
    <property type="match status" value="1"/>
</dbReference>
<evidence type="ECO:0000256" key="1">
    <source>
        <dbReference type="RuleBase" id="RU003682"/>
    </source>
</evidence>
<dbReference type="Pfam" id="PF14226">
    <property type="entry name" value="DIOX_N"/>
    <property type="match status" value="1"/>
</dbReference>
<evidence type="ECO:0000313" key="4">
    <source>
        <dbReference type="EMBL" id="SJX64836.1"/>
    </source>
</evidence>
<proteinExistence type="inferred from homology"/>
<keyword evidence="1" id="KW-0479">Metal-binding</keyword>
<keyword evidence="1" id="KW-0408">Iron</keyword>
<dbReference type="EMBL" id="LT795067">
    <property type="protein sequence ID" value="SJX64836.1"/>
    <property type="molecule type" value="Genomic_DNA"/>
</dbReference>
<feature type="region of interest" description="Disordered" evidence="2">
    <location>
        <begin position="41"/>
        <end position="60"/>
    </location>
</feature>
<sequence length="405" mass="44912">MTVHNLTPIVRSVARARGPSALAAAASRSALPSRAIQTRAAAASTRLSPNAIPTSSSFPPRRIPSCSRSLATQTTTPDFVIPVIDFSAFVRPDATDADRARTSQQLTQAFKSSGFAYLSNHGISAKQIDATFAKSAEFFKLPFDKKDELAWKDPRANRGYVAEGRERVTQATSAEEIAALREQAPDYKESLEIGNDHDPVWKNEWPHERDAPRFKHTMLAFQKSAHELHMKIMSSIAIGLGLDARFFNDKCDEQWHTLRLLHYPSVKTDRLKVEGSARAGEHSDYGSITLLFQDSVGGLEAKNPHTGVYHAADPIPGTIVVNVGDLLARWSNDQLRSTLHRVKAPQAVDANAEYTPTRYSIAFFCNPNENQLIESLPNFDSKEGSKYDRILTKDYLAKRLSETYA</sequence>
<dbReference type="AlphaFoldDB" id="A0A2N8UIR9"/>
<dbReference type="GO" id="GO:0046872">
    <property type="term" value="F:metal ion binding"/>
    <property type="evidence" value="ECO:0007669"/>
    <property type="project" value="UniProtKB-KW"/>
</dbReference>
<name>A0A2N8UIR9_9BASI</name>
<dbReference type="InterPro" id="IPR050231">
    <property type="entry name" value="Iron_ascorbate_oxido_reductase"/>
</dbReference>
<dbReference type="PRINTS" id="PR00682">
    <property type="entry name" value="IPNSYNTHASE"/>
</dbReference>
<dbReference type="SUPFAM" id="SSF51197">
    <property type="entry name" value="Clavaminate synthase-like"/>
    <property type="match status" value="1"/>
</dbReference>
<accession>A0A2N8UIR9</accession>
<evidence type="ECO:0000259" key="3">
    <source>
        <dbReference type="PROSITE" id="PS51471"/>
    </source>
</evidence>
<evidence type="ECO:0000256" key="2">
    <source>
        <dbReference type="SAM" id="MobiDB-lite"/>
    </source>
</evidence>
<dbReference type="InterPro" id="IPR005123">
    <property type="entry name" value="Oxoglu/Fe-dep_dioxygenase_dom"/>
</dbReference>
<keyword evidence="1" id="KW-0560">Oxidoreductase</keyword>
<dbReference type="PANTHER" id="PTHR47990">
    <property type="entry name" value="2-OXOGLUTARATE (2OG) AND FE(II)-DEPENDENT OXYGENASE SUPERFAMILY PROTEIN-RELATED"/>
    <property type="match status" value="1"/>
</dbReference>
<dbReference type="GO" id="GO:0016491">
    <property type="term" value="F:oxidoreductase activity"/>
    <property type="evidence" value="ECO:0007669"/>
    <property type="project" value="UniProtKB-KW"/>
</dbReference>
<dbReference type="Proteomes" id="UP000239563">
    <property type="component" value="Chromosome XIV"/>
</dbReference>
<reference evidence="4 5" key="1">
    <citation type="submission" date="2017-02" db="EMBL/GenBank/DDBJ databases">
        <authorList>
            <person name="Peterson S.W."/>
        </authorList>
    </citation>
    <scope>NUCLEOTIDE SEQUENCE [LARGE SCALE GENOMIC DNA]</scope>
    <source>
        <strain evidence="4 5">SRS1_H2-8</strain>
    </source>
</reference>
<feature type="domain" description="Fe2OG dioxygenase" evidence="3">
    <location>
        <begin position="254"/>
        <end position="367"/>
    </location>
</feature>
<dbReference type="PROSITE" id="PS51471">
    <property type="entry name" value="FE2OG_OXY"/>
    <property type="match status" value="1"/>
</dbReference>
<feature type="compositionally biased region" description="Polar residues" evidence="2">
    <location>
        <begin position="45"/>
        <end position="58"/>
    </location>
</feature>
<dbReference type="Gene3D" id="2.60.120.330">
    <property type="entry name" value="B-lactam Antibiotic, Isopenicillin N Synthase, Chain"/>
    <property type="match status" value="1"/>
</dbReference>
<dbReference type="InterPro" id="IPR026992">
    <property type="entry name" value="DIOX_N"/>
</dbReference>
<dbReference type="Pfam" id="PF03171">
    <property type="entry name" value="2OG-FeII_Oxy"/>
    <property type="match status" value="1"/>
</dbReference>
<evidence type="ECO:0000313" key="5">
    <source>
        <dbReference type="Proteomes" id="UP000239563"/>
    </source>
</evidence>
<organism evidence="4 5">
    <name type="scientific">Sporisorium reilianum f. sp. reilianum</name>
    <dbReference type="NCBI Taxonomy" id="72559"/>
    <lineage>
        <taxon>Eukaryota</taxon>
        <taxon>Fungi</taxon>
        <taxon>Dikarya</taxon>
        <taxon>Basidiomycota</taxon>
        <taxon>Ustilaginomycotina</taxon>
        <taxon>Ustilaginomycetes</taxon>
        <taxon>Ustilaginales</taxon>
        <taxon>Ustilaginaceae</taxon>
        <taxon>Sporisorium</taxon>
    </lineage>
</organism>
<protein>
    <submittedName>
        <fullName evidence="4">Related to gibberellin 20-oxidase</fullName>
    </submittedName>
</protein>
<dbReference type="InterPro" id="IPR027443">
    <property type="entry name" value="IPNS-like_sf"/>
</dbReference>
<comment type="similarity">
    <text evidence="1">Belongs to the iron/ascorbate-dependent oxidoreductase family.</text>
</comment>
<gene>
    <name evidence="4" type="ORF">SRS1_15265</name>
</gene>